<gene>
    <name evidence="2" type="ORF">S03H2_16227</name>
</gene>
<protein>
    <recommendedName>
        <fullName evidence="1">Cellulose-binding Sde182 nucleoside hydrolase-like domain-containing protein</fullName>
    </recommendedName>
</protein>
<organism evidence="2">
    <name type="scientific">marine sediment metagenome</name>
    <dbReference type="NCBI Taxonomy" id="412755"/>
    <lineage>
        <taxon>unclassified sequences</taxon>
        <taxon>metagenomes</taxon>
        <taxon>ecological metagenomes</taxon>
    </lineage>
</organism>
<proteinExistence type="predicted"/>
<accession>X1F2N1</accession>
<dbReference type="Gene3D" id="3.90.245.10">
    <property type="entry name" value="Ribonucleoside hydrolase-like"/>
    <property type="match status" value="1"/>
</dbReference>
<dbReference type="EMBL" id="BARU01008283">
    <property type="protein sequence ID" value="GAH39187.1"/>
    <property type="molecule type" value="Genomic_DNA"/>
</dbReference>
<comment type="caution">
    <text evidence="2">The sequence shown here is derived from an EMBL/GenBank/DDBJ whole genome shotgun (WGS) entry which is preliminary data.</text>
</comment>
<feature type="non-terminal residue" evidence="2">
    <location>
        <position position="1"/>
    </location>
</feature>
<reference evidence="2" key="1">
    <citation type="journal article" date="2014" name="Front. Microbiol.">
        <title>High frequency of phylogenetically diverse reductive dehalogenase-homologous genes in deep subseafloor sedimentary metagenomes.</title>
        <authorList>
            <person name="Kawai M."/>
            <person name="Futagami T."/>
            <person name="Toyoda A."/>
            <person name="Takaki Y."/>
            <person name="Nishi S."/>
            <person name="Hori S."/>
            <person name="Arai W."/>
            <person name="Tsubouchi T."/>
            <person name="Morono Y."/>
            <person name="Uchiyama I."/>
            <person name="Ito T."/>
            <person name="Fujiyama A."/>
            <person name="Inagaki F."/>
            <person name="Takami H."/>
        </authorList>
    </citation>
    <scope>NUCLEOTIDE SEQUENCE</scope>
    <source>
        <strain evidence="2">Expedition CK06-06</strain>
    </source>
</reference>
<name>X1F2N1_9ZZZZ</name>
<sequence>IQITRKEKTINRDKQNQKPRLLILTDIGGDPDDQQSMIRLMLYSNEFEIEGLIASASGTPGELGKSVTRPDLIKEIVNAYGKVRENLIKHSE</sequence>
<dbReference type="InterPro" id="IPR036452">
    <property type="entry name" value="Ribo_hydro-like"/>
</dbReference>
<dbReference type="GO" id="GO:0016799">
    <property type="term" value="F:hydrolase activity, hydrolyzing N-glycosyl compounds"/>
    <property type="evidence" value="ECO:0007669"/>
    <property type="project" value="InterPro"/>
</dbReference>
<evidence type="ECO:0000259" key="1">
    <source>
        <dbReference type="Pfam" id="PF07632"/>
    </source>
</evidence>
<dbReference type="AlphaFoldDB" id="X1F2N1"/>
<dbReference type="InterPro" id="IPR011483">
    <property type="entry name" value="Sde182_NH-like"/>
</dbReference>
<evidence type="ECO:0000313" key="2">
    <source>
        <dbReference type="EMBL" id="GAH39187.1"/>
    </source>
</evidence>
<dbReference type="Pfam" id="PF07632">
    <property type="entry name" value="Sde182_NH-like"/>
    <property type="match status" value="1"/>
</dbReference>
<feature type="domain" description="Cellulose-binding Sde182 nucleoside hydrolase-like" evidence="1">
    <location>
        <begin position="20"/>
        <end position="91"/>
    </location>
</feature>